<dbReference type="EMBL" id="CAXHTA020000012">
    <property type="protein sequence ID" value="CAL5225410.1"/>
    <property type="molecule type" value="Genomic_DNA"/>
</dbReference>
<dbReference type="InterPro" id="IPR009003">
    <property type="entry name" value="Peptidase_S1_PA"/>
</dbReference>
<accession>A0ABP1FZV3</accession>
<dbReference type="Gene3D" id="2.40.10.10">
    <property type="entry name" value="Trypsin-like serine proteases"/>
    <property type="match status" value="2"/>
</dbReference>
<dbReference type="PANTHER" id="PTHR36234">
    <property type="entry name" value="LYSYL ENDOPEPTIDASE"/>
    <property type="match status" value="1"/>
</dbReference>
<dbReference type="Pfam" id="PF13365">
    <property type="entry name" value="Trypsin_2"/>
    <property type="match status" value="1"/>
</dbReference>
<sequence>MRLWLLHIAAAALLLCQGLPTSSALPLPKGWGLDSVLGEPARLQLQLADLGSFEDQHNDHLGWHARNIMAVAPEGLEEFDALEKGAWSELPTGGHVWRLRIVSPGASSHTLVFSNIRLPTDGELHIFSPGAVQRDGACGRDCMLVGAFDVPHSHKLTTPMMAGEVVDLQYYQPMDPEQGMFPGVDGKMQVSKRRRRRALLQDGKHSPNTQFDMGLLQQTSDATEPCTESIMCAPEWEEVAHGVVSIYAINTRIRALGLCTGTIVNAPLGKIYLMTADHCFTDKTEVSDFEFWMLLFNYYTQCGNDTSPPVTQLIQGTKLLFYNSAADVLLLDLPSAIPDRYKPYYVGFDAQYDVVPQNAVGIHHPHGNAKKISFVNGTINTQFRPVIFPPGEVQPTTRTHFEVIWTQGSTQGGSSGSPLIDTATKRVVGVLTGGVSSCDTRGSPDYFGRISRAWDNGLKRFLSDQPDASAQTKGDLELLDANLRRQNFTLVTNFLDGESKPPTGPVVNFYPIVNTLYNLTARSNVTIYLTVPPESDETMRLDFSIVSLPGNPINLTNYITLQPSEVYYTASNWSTEVVLLVDGTKLNGTEGGRLLRYDLQSLMTSLKYPENTQISYMKGIIEEKRVKWSDYAPIVVDTLPYYIKARRGAPISSPSGKALFQWMANETTQVDFYICALSFGQNDLGERQRIGATISIYLNGTFVWTLSHDPLALDPNCIHIVDAQVFEGSTYHLVASDDNDFNALLPAWGIREAYIGPGNTLASVIKGTYLQTNQLQGFNALAPSASQNLSSHLAGAIGAAQVPSSSINEALASAAMPGMTAEGPGVPTKQVGGYTVAASKQNQTGFTNIEGPSLTHKYDEFPDAPMPAQDFSAATKEDSNASSSPSPAPATKPKRTTLFGSVLDRLVIASEGTAPSGGAVYTGEEQAAEEPLQTAPVGGGSQSYAPTTTGGR</sequence>
<feature type="region of interest" description="Disordered" evidence="1">
    <location>
        <begin position="843"/>
        <end position="896"/>
    </location>
</feature>
<evidence type="ECO:0000256" key="2">
    <source>
        <dbReference type="SAM" id="SignalP"/>
    </source>
</evidence>
<comment type="caution">
    <text evidence="3">The sequence shown here is derived from an EMBL/GenBank/DDBJ whole genome shotgun (WGS) entry which is preliminary data.</text>
</comment>
<name>A0ABP1FZV3_9CHLO</name>
<evidence type="ECO:0000313" key="4">
    <source>
        <dbReference type="Proteomes" id="UP001497392"/>
    </source>
</evidence>
<dbReference type="InterPro" id="IPR043504">
    <property type="entry name" value="Peptidase_S1_PA_chymotrypsin"/>
</dbReference>
<evidence type="ECO:0000256" key="1">
    <source>
        <dbReference type="SAM" id="MobiDB-lite"/>
    </source>
</evidence>
<feature type="chain" id="PRO_5047122450" evidence="2">
    <location>
        <begin position="25"/>
        <end position="952"/>
    </location>
</feature>
<feature type="compositionally biased region" description="Polar residues" evidence="1">
    <location>
        <begin position="942"/>
        <end position="952"/>
    </location>
</feature>
<evidence type="ECO:0000313" key="3">
    <source>
        <dbReference type="EMBL" id="CAL5225410.1"/>
    </source>
</evidence>
<dbReference type="PANTHER" id="PTHR36234:SF5">
    <property type="entry name" value="LYSYL ENDOPEPTIDASE"/>
    <property type="match status" value="1"/>
</dbReference>
<protein>
    <submittedName>
        <fullName evidence="3">G8223 protein</fullName>
    </submittedName>
</protein>
<gene>
    <name evidence="3" type="primary">g8223</name>
    <name evidence="3" type="ORF">VP750_LOCUS7069</name>
</gene>
<dbReference type="SUPFAM" id="SSF50494">
    <property type="entry name" value="Trypsin-like serine proteases"/>
    <property type="match status" value="1"/>
</dbReference>
<reference evidence="3 4" key="1">
    <citation type="submission" date="2024-06" db="EMBL/GenBank/DDBJ databases">
        <authorList>
            <person name="Kraege A."/>
            <person name="Thomma B."/>
        </authorList>
    </citation>
    <scope>NUCLEOTIDE SEQUENCE [LARGE SCALE GENOMIC DNA]</scope>
</reference>
<dbReference type="Proteomes" id="UP001497392">
    <property type="component" value="Unassembled WGS sequence"/>
</dbReference>
<organism evidence="3 4">
    <name type="scientific">Coccomyxa viridis</name>
    <dbReference type="NCBI Taxonomy" id="1274662"/>
    <lineage>
        <taxon>Eukaryota</taxon>
        <taxon>Viridiplantae</taxon>
        <taxon>Chlorophyta</taxon>
        <taxon>core chlorophytes</taxon>
        <taxon>Trebouxiophyceae</taxon>
        <taxon>Trebouxiophyceae incertae sedis</taxon>
        <taxon>Coccomyxaceae</taxon>
        <taxon>Coccomyxa</taxon>
    </lineage>
</organism>
<feature type="region of interest" description="Disordered" evidence="1">
    <location>
        <begin position="910"/>
        <end position="952"/>
    </location>
</feature>
<proteinExistence type="predicted"/>
<keyword evidence="2" id="KW-0732">Signal</keyword>
<feature type="signal peptide" evidence="2">
    <location>
        <begin position="1"/>
        <end position="24"/>
    </location>
</feature>
<keyword evidence="4" id="KW-1185">Reference proteome</keyword>